<dbReference type="PANTHER" id="PTHR46734:SF1">
    <property type="entry name" value="TELOMERIC REPEAT-BINDING FACTOR 1"/>
    <property type="match status" value="1"/>
</dbReference>
<dbReference type="InterPro" id="IPR009057">
    <property type="entry name" value="Homeodomain-like_sf"/>
</dbReference>
<feature type="region of interest" description="Disordered" evidence="2">
    <location>
        <begin position="246"/>
        <end position="288"/>
    </location>
</feature>
<feature type="region of interest" description="Disordered" evidence="2">
    <location>
        <begin position="307"/>
        <end position="514"/>
    </location>
</feature>
<dbReference type="Pfam" id="PF00249">
    <property type="entry name" value="Myb_DNA-binding"/>
    <property type="match status" value="2"/>
</dbReference>
<dbReference type="InterPro" id="IPR052450">
    <property type="entry name" value="TRBD-Containing_Protein"/>
</dbReference>
<evidence type="ECO:0000313" key="6">
    <source>
        <dbReference type="Proteomes" id="UP000007014"/>
    </source>
</evidence>
<dbReference type="PROSITE" id="PS50090">
    <property type="entry name" value="MYB_LIKE"/>
    <property type="match status" value="1"/>
</dbReference>
<feature type="domain" description="HTH myb-type" evidence="4">
    <location>
        <begin position="586"/>
        <end position="644"/>
    </location>
</feature>
<dbReference type="Gramene" id="CMP254CT">
    <property type="protein sequence ID" value="CMP254CT"/>
    <property type="gene ID" value="CMP254C"/>
</dbReference>
<evidence type="ECO:0000259" key="3">
    <source>
        <dbReference type="PROSITE" id="PS50090"/>
    </source>
</evidence>
<evidence type="ECO:0000256" key="1">
    <source>
        <dbReference type="ARBA" id="ARBA00023242"/>
    </source>
</evidence>
<name>M1V662_CYAM1</name>
<dbReference type="EMBL" id="AP006498">
    <property type="protein sequence ID" value="BAM81865.1"/>
    <property type="molecule type" value="Genomic_DNA"/>
</dbReference>
<evidence type="ECO:0000313" key="5">
    <source>
        <dbReference type="EMBL" id="BAM81865.1"/>
    </source>
</evidence>
<dbReference type="CDD" id="cd11660">
    <property type="entry name" value="SANT_TRF"/>
    <property type="match status" value="2"/>
</dbReference>
<feature type="domain" description="HTH myb-type" evidence="4">
    <location>
        <begin position="525"/>
        <end position="577"/>
    </location>
</feature>
<feature type="compositionally biased region" description="Polar residues" evidence="2">
    <location>
        <begin position="263"/>
        <end position="282"/>
    </location>
</feature>
<dbReference type="Gene3D" id="1.10.10.60">
    <property type="entry name" value="Homeodomain-like"/>
    <property type="match status" value="2"/>
</dbReference>
<dbReference type="GeneID" id="16996175"/>
<sequence length="645" mass="71268">MEAKDDCTVMNEADKVAASLEELAAHEPIGTLLLRRALAADEAVSHLHEYAGGSVYLERLHARTMVVYLRDRFRLNPLFESSDQVLEVANVIHSSHPRSFEKCQDLFQRFMLELLTQYVLMDAMERLQNRGTWQVDLEPLEELVQEDPSYASGLARVRLHELEAIFAKKHSPLSQKSSSKAKKSSASANKYLGLDQRQLATSLFPEDRLLPMATEYVEALLEWLGKPPLTAALEALAMLERHNAANPHGHEAASPSRLDSEALSETTARPQRTQTGNENLSRSPGKRAEIRPAPVAVAVGEQAAQTTALATKKSASRSQTSTPPASAAVPPAPRGTKHAESALDEAFAQHGRTGSSTRVQEASSTVDQQQTEHVKSRTRVPTPAADQDREPAAKQVDPTDDAIAEALRYNAPDEKRQRGKAAPRLPAAKGARLFRHPSSLTTNEYVATQEKVSEHKRRKRVHEPVAPAFESDAGGRQPARPTSQPQAPMTRPGSPQPTKPATRGGHELPLSNEGGIKLGPLVRYTPEEDEALLDGIRACGVGHWRLILNRIQDRLQEPHRSYQSVRKRAEQLISQIGTLPEPPPPLNSFAKVHFTAEEDAELRKGIDLFGYGSWSRILKHGRFHPKRTAESLKSRARVLKLNRLL</sequence>
<accession>M1V662</accession>
<feature type="domain" description="Myb-like" evidence="3">
    <location>
        <begin position="523"/>
        <end position="573"/>
    </location>
</feature>
<gene>
    <name evidence="5" type="ORF">CYME_CMP254C</name>
</gene>
<dbReference type="InterPro" id="IPR001005">
    <property type="entry name" value="SANT/Myb"/>
</dbReference>
<dbReference type="Proteomes" id="UP000007014">
    <property type="component" value="Chromosome 16"/>
</dbReference>
<keyword evidence="1" id="KW-0539">Nucleus</keyword>
<evidence type="ECO:0000259" key="4">
    <source>
        <dbReference type="PROSITE" id="PS51294"/>
    </source>
</evidence>
<reference evidence="5 6" key="1">
    <citation type="journal article" date="2004" name="Nature">
        <title>Genome sequence of the ultrasmall unicellular red alga Cyanidioschyzon merolae 10D.</title>
        <authorList>
            <person name="Matsuzaki M."/>
            <person name="Misumi O."/>
            <person name="Shin-i T."/>
            <person name="Maruyama S."/>
            <person name="Takahara M."/>
            <person name="Miyagishima S."/>
            <person name="Mori T."/>
            <person name="Nishida K."/>
            <person name="Yagisawa F."/>
            <person name="Nishida K."/>
            <person name="Yoshida Y."/>
            <person name="Nishimura Y."/>
            <person name="Nakao S."/>
            <person name="Kobayashi T."/>
            <person name="Momoyama Y."/>
            <person name="Higashiyama T."/>
            <person name="Minoda A."/>
            <person name="Sano M."/>
            <person name="Nomoto H."/>
            <person name="Oishi K."/>
            <person name="Hayashi H."/>
            <person name="Ohta F."/>
            <person name="Nishizaka S."/>
            <person name="Haga S."/>
            <person name="Miura S."/>
            <person name="Morishita T."/>
            <person name="Kabeya Y."/>
            <person name="Terasawa K."/>
            <person name="Suzuki Y."/>
            <person name="Ishii Y."/>
            <person name="Asakawa S."/>
            <person name="Takano H."/>
            <person name="Ohta N."/>
            <person name="Kuroiwa H."/>
            <person name="Tanaka K."/>
            <person name="Shimizu N."/>
            <person name="Sugano S."/>
            <person name="Sato N."/>
            <person name="Nozaki H."/>
            <person name="Ogasawara N."/>
            <person name="Kohara Y."/>
            <person name="Kuroiwa T."/>
        </authorList>
    </citation>
    <scope>NUCLEOTIDE SEQUENCE [LARGE SCALE GENOMIC DNA]</scope>
    <source>
        <strain evidence="5 6">10D</strain>
    </source>
</reference>
<feature type="compositionally biased region" description="Low complexity" evidence="2">
    <location>
        <begin position="307"/>
        <end position="329"/>
    </location>
</feature>
<dbReference type="SUPFAM" id="SSF46689">
    <property type="entry name" value="Homeodomain-like"/>
    <property type="match status" value="2"/>
</dbReference>
<dbReference type="KEGG" id="cme:CYME_CMP254C"/>
<dbReference type="HOGENOM" id="CLU_424785_0_0_1"/>
<dbReference type="InterPro" id="IPR017930">
    <property type="entry name" value="Myb_dom"/>
</dbReference>
<dbReference type="OrthoDB" id="608866at2759"/>
<keyword evidence="6" id="KW-1185">Reference proteome</keyword>
<dbReference type="SMART" id="SM00717">
    <property type="entry name" value="SANT"/>
    <property type="match status" value="2"/>
</dbReference>
<proteinExistence type="predicted"/>
<protein>
    <submittedName>
        <fullName evidence="5">MYB-related protein</fullName>
    </submittedName>
</protein>
<dbReference type="PROSITE" id="PS51294">
    <property type="entry name" value="HTH_MYB"/>
    <property type="match status" value="2"/>
</dbReference>
<evidence type="ECO:0000256" key="2">
    <source>
        <dbReference type="SAM" id="MobiDB-lite"/>
    </source>
</evidence>
<organism evidence="5 6">
    <name type="scientific">Cyanidioschyzon merolae (strain NIES-3377 / 10D)</name>
    <name type="common">Unicellular red alga</name>
    <dbReference type="NCBI Taxonomy" id="280699"/>
    <lineage>
        <taxon>Eukaryota</taxon>
        <taxon>Rhodophyta</taxon>
        <taxon>Bangiophyceae</taxon>
        <taxon>Cyanidiales</taxon>
        <taxon>Cyanidiaceae</taxon>
        <taxon>Cyanidioschyzon</taxon>
    </lineage>
</organism>
<reference evidence="5 6" key="2">
    <citation type="journal article" date="2007" name="BMC Biol.">
        <title>A 100%-complete sequence reveals unusually simple genomic features in the hot-spring red alga Cyanidioschyzon merolae.</title>
        <authorList>
            <person name="Nozaki H."/>
            <person name="Takano H."/>
            <person name="Misumi O."/>
            <person name="Terasawa K."/>
            <person name="Matsuzaki M."/>
            <person name="Maruyama S."/>
            <person name="Nishida K."/>
            <person name="Yagisawa F."/>
            <person name="Yoshida Y."/>
            <person name="Fujiwara T."/>
            <person name="Takio S."/>
            <person name="Tamura K."/>
            <person name="Chung S.J."/>
            <person name="Nakamura S."/>
            <person name="Kuroiwa H."/>
            <person name="Tanaka K."/>
            <person name="Sato N."/>
            <person name="Kuroiwa T."/>
        </authorList>
    </citation>
    <scope>NUCLEOTIDE SEQUENCE [LARGE SCALE GENOMIC DNA]</scope>
    <source>
        <strain evidence="5 6">10D</strain>
    </source>
</reference>
<feature type="compositionally biased region" description="Polar residues" evidence="2">
    <location>
        <begin position="352"/>
        <end position="369"/>
    </location>
</feature>
<dbReference type="PANTHER" id="PTHR46734">
    <property type="entry name" value="TELOMERIC REPEAT-BINDING FACTOR 1 TERF1"/>
    <property type="match status" value="1"/>
</dbReference>
<dbReference type="AlphaFoldDB" id="M1V662"/>
<dbReference type="RefSeq" id="XP_005537901.1">
    <property type="nucleotide sequence ID" value="XM_005537844.1"/>
</dbReference>